<organism evidence="1 2">
    <name type="scientific">Microvirga aerophila</name>
    <dbReference type="NCBI Taxonomy" id="670291"/>
    <lineage>
        <taxon>Bacteria</taxon>
        <taxon>Pseudomonadati</taxon>
        <taxon>Pseudomonadota</taxon>
        <taxon>Alphaproteobacteria</taxon>
        <taxon>Hyphomicrobiales</taxon>
        <taxon>Methylobacteriaceae</taxon>
        <taxon>Microvirga</taxon>
    </lineage>
</organism>
<dbReference type="InterPro" id="IPR037171">
    <property type="entry name" value="NagB/RpiA_transferase-like"/>
</dbReference>
<dbReference type="Gene3D" id="3.40.1080.10">
    <property type="entry name" value="Glutaconate Coenzyme A-transferase"/>
    <property type="match status" value="2"/>
</dbReference>
<protein>
    <submittedName>
        <fullName evidence="1">Acyl CoA:acetate/3-ketoacid CoA transferase</fullName>
    </submittedName>
</protein>
<dbReference type="GO" id="GO:0008410">
    <property type="term" value="F:CoA-transferase activity"/>
    <property type="evidence" value="ECO:0007669"/>
    <property type="project" value="InterPro"/>
</dbReference>
<evidence type="ECO:0000313" key="1">
    <source>
        <dbReference type="EMBL" id="GEO17281.1"/>
    </source>
</evidence>
<dbReference type="AlphaFoldDB" id="A0A512BZ94"/>
<comment type="caution">
    <text evidence="1">The sequence shown here is derived from an EMBL/GenBank/DDBJ whole genome shotgun (WGS) entry which is preliminary data.</text>
</comment>
<keyword evidence="2" id="KW-1185">Reference proteome</keyword>
<dbReference type="SUPFAM" id="SSF100950">
    <property type="entry name" value="NagB/RpiA/CoA transferase-like"/>
    <property type="match status" value="2"/>
</dbReference>
<dbReference type="PANTHER" id="PTHR43293:SF1">
    <property type="entry name" value="ACETATE COA-TRANSFERASE YDIF"/>
    <property type="match status" value="1"/>
</dbReference>
<evidence type="ECO:0000313" key="2">
    <source>
        <dbReference type="Proteomes" id="UP000321085"/>
    </source>
</evidence>
<gene>
    <name evidence="1" type="ORF">MAE02_49770</name>
</gene>
<dbReference type="Pfam" id="PF01144">
    <property type="entry name" value="CoA_trans"/>
    <property type="match status" value="1"/>
</dbReference>
<reference evidence="1 2" key="1">
    <citation type="submission" date="2019-07" db="EMBL/GenBank/DDBJ databases">
        <title>Whole genome shotgun sequence of Microvirga aerophila NBRC 106136.</title>
        <authorList>
            <person name="Hosoyama A."/>
            <person name="Uohara A."/>
            <person name="Ohji S."/>
            <person name="Ichikawa N."/>
        </authorList>
    </citation>
    <scope>NUCLEOTIDE SEQUENCE [LARGE SCALE GENOMIC DNA]</scope>
    <source>
        <strain evidence="1 2">NBRC 106136</strain>
    </source>
</reference>
<keyword evidence="1" id="KW-0808">Transferase</keyword>
<dbReference type="SMART" id="SM00882">
    <property type="entry name" value="CoA_trans"/>
    <property type="match status" value="1"/>
</dbReference>
<dbReference type="PANTHER" id="PTHR43293">
    <property type="entry name" value="ACETATE COA-TRANSFERASE YDIF"/>
    <property type="match status" value="1"/>
</dbReference>
<sequence>MAYGSKVVPVEDAVAVIRPGDTVATSGFVGVGTPDAVIAALEARFIESKTPRDLTLVFAAAPGDGHDKGLNRLAREGLVGRVIGGHFGLVPKLSRMVTDGAIEGYNLPLGCISQLFREIAGRKAGLISKVGLQTFVDPREGGGKLNDRTTEDLVELLSIAGESWMFYKAFPIQVAILRGTTADPDGNITMEREALTLDNLAIAMAAKNSKGLVIVQVERLAASGSLNPRHVKIPGSLVDCVVVAAPEDHAQTYATAYNPAFSGEMRVPVDRIAPLPLDERKVIARRCAFELPLGGVVNLGIGMPEGVAAVAAEEKLLDLVTLTAEPGIVGGLPQGGLDFGAAINPGAIIDQNQQFDFYDGGGLDLACLGLAQADRHGNVNVSHFGDRLAGAGGFINISQNARKLIFVGTFTAGGLNVKVGQGQLTIVQEGRSAKFVDAVEQVTFSGRLAADNGQPVLFITERCVFRLGENGLELIEVAPGIDLERDVLAHMAFEPLVREPKLMDSRLFRTEPMGLDEVLLERPLSQRLSLDEQAGVLFIDLDGYRVRTLHDVEAVREAVASRVGPLGRKVAAIISYDAFTIAPELHDAWFAMAADVESRFYNHVSRYTTSAFMRLKLGEALSRRDVAPHIFETPREAQASIALRAETP</sequence>
<dbReference type="RefSeq" id="WP_147022262.1">
    <property type="nucleotide sequence ID" value="NZ_BJYU01000098.1"/>
</dbReference>
<proteinExistence type="predicted"/>
<dbReference type="EMBL" id="BJYU01000098">
    <property type="protein sequence ID" value="GEO17281.1"/>
    <property type="molecule type" value="Genomic_DNA"/>
</dbReference>
<accession>A0A512BZ94</accession>
<dbReference type="Proteomes" id="UP000321085">
    <property type="component" value="Unassembled WGS sequence"/>
</dbReference>
<name>A0A512BZ94_9HYPH</name>
<dbReference type="InterPro" id="IPR004165">
    <property type="entry name" value="CoA_trans_fam_I"/>
</dbReference>